<dbReference type="EMBL" id="AVPF01000014">
    <property type="protein sequence ID" value="KGX89584.1"/>
    <property type="molecule type" value="Genomic_DNA"/>
</dbReference>
<dbReference type="eggNOG" id="ENOG5030CHV">
    <property type="taxonomic scope" value="Bacteria"/>
</dbReference>
<evidence type="ECO:0000313" key="2">
    <source>
        <dbReference type="Proteomes" id="UP000030403"/>
    </source>
</evidence>
<keyword evidence="2" id="KW-1185">Reference proteome</keyword>
<dbReference type="OrthoDB" id="2734886at2"/>
<comment type="caution">
    <text evidence="1">The sequence shown here is derived from an EMBL/GenBank/DDBJ whole genome shotgun (WGS) entry which is preliminary data.</text>
</comment>
<protein>
    <submittedName>
        <fullName evidence="1">Uncharacterized protein</fullName>
    </submittedName>
</protein>
<reference evidence="1 2" key="1">
    <citation type="submission" date="2013-08" db="EMBL/GenBank/DDBJ databases">
        <authorList>
            <person name="Huang J."/>
            <person name="Wang G."/>
        </authorList>
    </citation>
    <scope>NUCLEOTIDE SEQUENCE [LARGE SCALE GENOMIC DNA]</scope>
    <source>
        <strain evidence="1 2">BH030004</strain>
    </source>
</reference>
<accession>A0A0A5GC53</accession>
<dbReference type="STRING" id="1385511.GCA_000425225_01207"/>
<dbReference type="Proteomes" id="UP000030403">
    <property type="component" value="Unassembled WGS sequence"/>
</dbReference>
<name>A0A0A5GC53_9BACI</name>
<dbReference type="AlphaFoldDB" id="A0A0A5GC53"/>
<dbReference type="RefSeq" id="WP_027445564.1">
    <property type="nucleotide sequence ID" value="NZ_AULJ01000012.1"/>
</dbReference>
<proteinExistence type="predicted"/>
<organism evidence="1 2">
    <name type="scientific">Pontibacillus marinus BH030004 = DSM 16465</name>
    <dbReference type="NCBI Taxonomy" id="1385511"/>
    <lineage>
        <taxon>Bacteria</taxon>
        <taxon>Bacillati</taxon>
        <taxon>Bacillota</taxon>
        <taxon>Bacilli</taxon>
        <taxon>Bacillales</taxon>
        <taxon>Bacillaceae</taxon>
        <taxon>Pontibacillus</taxon>
    </lineage>
</organism>
<gene>
    <name evidence="1" type="ORF">N783_05470</name>
</gene>
<sequence>MKKLMWGVIVVLLISISGLYFFRAYPEWLKEDIYQQNGYTLQALNKKEPITFEFKKDWMDIQEETDIGINEVIQTKGASTVTLESVYRDNGQYHISLNIKQDFNSTTEGRFLSFYEIKKNSFAVRDGRAMWSFYTMDREQIDGTFLIGGQGSGPGEDIKVKLNVHQLSELEKPFRIKAGVFLYQYQKL</sequence>
<evidence type="ECO:0000313" key="1">
    <source>
        <dbReference type="EMBL" id="KGX89584.1"/>
    </source>
</evidence>